<keyword evidence="3" id="KW-1185">Reference proteome</keyword>
<comment type="caution">
    <text evidence="2">The sequence shown here is derived from an EMBL/GenBank/DDBJ whole genome shotgun (WGS) entry which is preliminary data.</text>
</comment>
<organism evidence="2 3">
    <name type="scientific">Pomacea canaliculata</name>
    <name type="common">Golden apple snail</name>
    <dbReference type="NCBI Taxonomy" id="400727"/>
    <lineage>
        <taxon>Eukaryota</taxon>
        <taxon>Metazoa</taxon>
        <taxon>Spiralia</taxon>
        <taxon>Lophotrochozoa</taxon>
        <taxon>Mollusca</taxon>
        <taxon>Gastropoda</taxon>
        <taxon>Caenogastropoda</taxon>
        <taxon>Architaenioglossa</taxon>
        <taxon>Ampullarioidea</taxon>
        <taxon>Ampullariidae</taxon>
        <taxon>Pomacea</taxon>
    </lineage>
</organism>
<accession>A0A2T7P829</accession>
<evidence type="ECO:0000313" key="2">
    <source>
        <dbReference type="EMBL" id="PVD29559.1"/>
    </source>
</evidence>
<feature type="compositionally biased region" description="Basic and acidic residues" evidence="1">
    <location>
        <begin position="1"/>
        <end position="11"/>
    </location>
</feature>
<evidence type="ECO:0000313" key="3">
    <source>
        <dbReference type="Proteomes" id="UP000245119"/>
    </source>
</evidence>
<name>A0A2T7P829_POMCA</name>
<dbReference type="EMBL" id="PZQS01000005">
    <property type="protein sequence ID" value="PVD29559.1"/>
    <property type="molecule type" value="Genomic_DNA"/>
</dbReference>
<sequence>MRSSSSEEKPSAKTPRGTKSLAENLGARSDQDEDTEKDRGDDQAEESEAGGHHDGDLGWRGLQVALLKDLVNVCWRLGNGSRLYVSSSSSTSRKNCFLSSVTLLPCQRKDTLRYAQV</sequence>
<dbReference type="AlphaFoldDB" id="A0A2T7P829"/>
<feature type="region of interest" description="Disordered" evidence="1">
    <location>
        <begin position="1"/>
        <end position="57"/>
    </location>
</feature>
<dbReference type="Proteomes" id="UP000245119">
    <property type="component" value="Linkage Group LG5"/>
</dbReference>
<gene>
    <name evidence="2" type="ORF">C0Q70_08810</name>
</gene>
<evidence type="ECO:0000256" key="1">
    <source>
        <dbReference type="SAM" id="MobiDB-lite"/>
    </source>
</evidence>
<protein>
    <submittedName>
        <fullName evidence="2">Uncharacterized protein</fullName>
    </submittedName>
</protein>
<reference evidence="2 3" key="1">
    <citation type="submission" date="2018-04" db="EMBL/GenBank/DDBJ databases">
        <title>The genome of golden apple snail Pomacea canaliculata provides insight into stress tolerance and invasive adaptation.</title>
        <authorList>
            <person name="Liu C."/>
            <person name="Liu B."/>
            <person name="Ren Y."/>
            <person name="Zhang Y."/>
            <person name="Wang H."/>
            <person name="Li S."/>
            <person name="Jiang F."/>
            <person name="Yin L."/>
            <person name="Zhang G."/>
            <person name="Qian W."/>
            <person name="Fan W."/>
        </authorList>
    </citation>
    <scope>NUCLEOTIDE SEQUENCE [LARGE SCALE GENOMIC DNA]</scope>
    <source>
        <strain evidence="2">SZHN2017</strain>
        <tissue evidence="2">Muscle</tissue>
    </source>
</reference>
<proteinExistence type="predicted"/>